<evidence type="ECO:0000256" key="1">
    <source>
        <dbReference type="SAM" id="Coils"/>
    </source>
</evidence>
<evidence type="ECO:0000256" key="2">
    <source>
        <dbReference type="SAM" id="MobiDB-lite"/>
    </source>
</evidence>
<feature type="region of interest" description="Disordered" evidence="2">
    <location>
        <begin position="70"/>
        <end position="92"/>
    </location>
</feature>
<dbReference type="EMBL" id="JWIY01000001">
    <property type="protein sequence ID" value="KIC79042.1"/>
    <property type="molecule type" value="Genomic_DNA"/>
</dbReference>
<dbReference type="RefSeq" id="WP_039677351.1">
    <property type="nucleotide sequence ID" value="NZ_JWIY01000001.1"/>
</dbReference>
<evidence type="ECO:0000313" key="4">
    <source>
        <dbReference type="Proteomes" id="UP000031339"/>
    </source>
</evidence>
<reference evidence="3 4" key="1">
    <citation type="submission" date="2014-12" db="EMBL/GenBank/DDBJ databases">
        <title>Partial genome sequence of Streptococcus constellatus KCOM 1650 (= ChDC B144).</title>
        <authorList>
            <person name="Kook J.-K."/>
            <person name="Park S.-N."/>
            <person name="Lim Y.K."/>
            <person name="Jo E."/>
        </authorList>
    </citation>
    <scope>NUCLEOTIDE SEQUENCE [LARGE SCALE GENOMIC DNA]</scope>
    <source>
        <strain evidence="3 4">KCOM 1650</strain>
    </source>
</reference>
<dbReference type="AlphaFoldDB" id="A0A0C1KJK2"/>
<organism evidence="3 4">
    <name type="scientific">Streptococcus constellatus</name>
    <dbReference type="NCBI Taxonomy" id="76860"/>
    <lineage>
        <taxon>Bacteria</taxon>
        <taxon>Bacillati</taxon>
        <taxon>Bacillota</taxon>
        <taxon>Bacilli</taxon>
        <taxon>Lactobacillales</taxon>
        <taxon>Streptococcaceae</taxon>
        <taxon>Streptococcus</taxon>
        <taxon>Streptococcus anginosus group</taxon>
    </lineage>
</organism>
<evidence type="ECO:0000313" key="3">
    <source>
        <dbReference type="EMBL" id="KIC79042.1"/>
    </source>
</evidence>
<accession>A0A0C1KJK2</accession>
<keyword evidence="1" id="KW-0175">Coiled coil</keyword>
<dbReference type="OrthoDB" id="2223866at2"/>
<proteinExistence type="predicted"/>
<comment type="caution">
    <text evidence="3">The sequence shown here is derived from an EMBL/GenBank/DDBJ whole genome shotgun (WGS) entry which is preliminary data.</text>
</comment>
<dbReference type="Proteomes" id="UP000031339">
    <property type="component" value="Unassembled WGS sequence"/>
</dbReference>
<feature type="coiled-coil region" evidence="1">
    <location>
        <begin position="4"/>
        <end position="45"/>
    </location>
</feature>
<sequence length="92" mass="10705">MTKLETLEKQRTKAAERKDDYLAKAKKEEEKIKALDTQIILAKHEERSDYLARHHLTWADIEKALAEGKLKGEKHHVPFNQSDTGHDDNLQE</sequence>
<protein>
    <submittedName>
        <fullName evidence="3">Type III restriction enzyme</fullName>
    </submittedName>
</protein>
<gene>
    <name evidence="3" type="ORF">RN79_05645</name>
</gene>
<name>A0A0C1KJK2_STRCV</name>